<sequence length="259" mass="29786">MVFKKSSKLRKSRFEKLVIHLSINDIFFLVEANIYVLLKEFDTGLDKIYNYTCLSVINVTAGKYIFVLFQGFLLCLERLNATFAVEVTAFRGITSNKGVIGCIVCHLTSVLQTVIEIFLFQTYLSTCDTSASAINTTLFMHSIPEAFLCICTVVTYVAIFVRIYMRQHIHPSKTMMEQLMIKALKTLSIVMSITLIANAPSCIMGFYAEFYGRSEHIINWIYYCNILTMIHLLIDPIIYVFRLQDFRDQIANVLCRKHD</sequence>
<keyword evidence="6 10" id="KW-0472">Membrane</keyword>
<keyword evidence="4 10" id="KW-1133">Transmembrane helix</keyword>
<dbReference type="InterPro" id="IPR017452">
    <property type="entry name" value="GPCR_Rhodpsn_7TM"/>
</dbReference>
<keyword evidence="9" id="KW-0807">Transducer</keyword>
<evidence type="ECO:0000313" key="12">
    <source>
        <dbReference type="EMBL" id="CAC5397471.1"/>
    </source>
</evidence>
<organism evidence="12 13">
    <name type="scientific">Mytilus coruscus</name>
    <name type="common">Sea mussel</name>
    <dbReference type="NCBI Taxonomy" id="42192"/>
    <lineage>
        <taxon>Eukaryota</taxon>
        <taxon>Metazoa</taxon>
        <taxon>Spiralia</taxon>
        <taxon>Lophotrochozoa</taxon>
        <taxon>Mollusca</taxon>
        <taxon>Bivalvia</taxon>
        <taxon>Autobranchia</taxon>
        <taxon>Pteriomorphia</taxon>
        <taxon>Mytilida</taxon>
        <taxon>Mytiloidea</taxon>
        <taxon>Mytilidae</taxon>
        <taxon>Mytilinae</taxon>
        <taxon>Mytilus</taxon>
    </lineage>
</organism>
<accession>A0A6J8CNQ1</accession>
<evidence type="ECO:0000256" key="5">
    <source>
        <dbReference type="ARBA" id="ARBA00023040"/>
    </source>
</evidence>
<feature type="transmembrane region" description="Helical" evidence="10">
    <location>
        <begin position="99"/>
        <end position="123"/>
    </location>
</feature>
<evidence type="ECO:0000256" key="4">
    <source>
        <dbReference type="ARBA" id="ARBA00022989"/>
    </source>
</evidence>
<feature type="transmembrane region" description="Helical" evidence="10">
    <location>
        <begin position="220"/>
        <end position="241"/>
    </location>
</feature>
<dbReference type="CDD" id="cd00637">
    <property type="entry name" value="7tm_classA_rhodopsin-like"/>
    <property type="match status" value="1"/>
</dbReference>
<protein>
    <recommendedName>
        <fullName evidence="11">G-protein coupled receptors family 1 profile domain-containing protein</fullName>
    </recommendedName>
</protein>
<keyword evidence="13" id="KW-1185">Reference proteome</keyword>
<evidence type="ECO:0000256" key="1">
    <source>
        <dbReference type="ARBA" id="ARBA00004651"/>
    </source>
</evidence>
<dbReference type="PROSITE" id="PS50262">
    <property type="entry name" value="G_PROTEIN_RECEP_F1_2"/>
    <property type="match status" value="1"/>
</dbReference>
<keyword evidence="8" id="KW-0325">Glycoprotein</keyword>
<dbReference type="GO" id="GO:0004930">
    <property type="term" value="F:G protein-coupled receptor activity"/>
    <property type="evidence" value="ECO:0007669"/>
    <property type="project" value="UniProtKB-KW"/>
</dbReference>
<evidence type="ECO:0000256" key="7">
    <source>
        <dbReference type="ARBA" id="ARBA00023170"/>
    </source>
</evidence>
<name>A0A6J8CNQ1_MYTCO</name>
<evidence type="ECO:0000256" key="6">
    <source>
        <dbReference type="ARBA" id="ARBA00023136"/>
    </source>
</evidence>
<evidence type="ECO:0000256" key="9">
    <source>
        <dbReference type="ARBA" id="ARBA00023224"/>
    </source>
</evidence>
<dbReference type="EMBL" id="CACVKT020005685">
    <property type="protein sequence ID" value="CAC5397471.1"/>
    <property type="molecule type" value="Genomic_DNA"/>
</dbReference>
<dbReference type="Proteomes" id="UP000507470">
    <property type="component" value="Unassembled WGS sequence"/>
</dbReference>
<feature type="transmembrane region" description="Helical" evidence="10">
    <location>
        <begin position="186"/>
        <end position="208"/>
    </location>
</feature>
<keyword evidence="2" id="KW-1003">Cell membrane</keyword>
<feature type="transmembrane region" description="Helical" evidence="10">
    <location>
        <begin position="143"/>
        <end position="165"/>
    </location>
</feature>
<evidence type="ECO:0000256" key="3">
    <source>
        <dbReference type="ARBA" id="ARBA00022692"/>
    </source>
</evidence>
<evidence type="ECO:0000256" key="8">
    <source>
        <dbReference type="ARBA" id="ARBA00023180"/>
    </source>
</evidence>
<dbReference type="SUPFAM" id="SSF81321">
    <property type="entry name" value="Family A G protein-coupled receptor-like"/>
    <property type="match status" value="1"/>
</dbReference>
<dbReference type="PANTHER" id="PTHR24246">
    <property type="entry name" value="OLFACTORY RECEPTOR AND ADENOSINE RECEPTOR"/>
    <property type="match status" value="1"/>
</dbReference>
<keyword evidence="7" id="KW-0675">Receptor</keyword>
<dbReference type="PANTHER" id="PTHR24246:SF27">
    <property type="entry name" value="ADENOSINE RECEPTOR, ISOFORM A"/>
    <property type="match status" value="1"/>
</dbReference>
<dbReference type="AlphaFoldDB" id="A0A6J8CNQ1"/>
<evidence type="ECO:0000313" key="13">
    <source>
        <dbReference type="Proteomes" id="UP000507470"/>
    </source>
</evidence>
<gene>
    <name evidence="12" type="ORF">MCOR_31901</name>
</gene>
<comment type="subcellular location">
    <subcellularLocation>
        <location evidence="1">Cell membrane</location>
        <topology evidence="1">Multi-pass membrane protein</topology>
    </subcellularLocation>
</comment>
<keyword evidence="5" id="KW-0297">G-protein coupled receptor</keyword>
<proteinExistence type="predicted"/>
<evidence type="ECO:0000256" key="10">
    <source>
        <dbReference type="SAM" id="Phobius"/>
    </source>
</evidence>
<keyword evidence="3 10" id="KW-0812">Transmembrane</keyword>
<evidence type="ECO:0000259" key="11">
    <source>
        <dbReference type="PROSITE" id="PS50262"/>
    </source>
</evidence>
<feature type="domain" description="G-protein coupled receptors family 1 profile" evidence="11">
    <location>
        <begin position="1"/>
        <end position="239"/>
    </location>
</feature>
<dbReference type="GO" id="GO:0005886">
    <property type="term" value="C:plasma membrane"/>
    <property type="evidence" value="ECO:0007669"/>
    <property type="project" value="UniProtKB-SubCell"/>
</dbReference>
<feature type="transmembrane region" description="Helical" evidence="10">
    <location>
        <begin position="48"/>
        <end position="69"/>
    </location>
</feature>
<reference evidence="12 13" key="1">
    <citation type="submission" date="2020-06" db="EMBL/GenBank/DDBJ databases">
        <authorList>
            <person name="Li R."/>
            <person name="Bekaert M."/>
        </authorList>
    </citation>
    <scope>NUCLEOTIDE SEQUENCE [LARGE SCALE GENOMIC DNA]</scope>
    <source>
        <strain evidence="13">wild</strain>
    </source>
</reference>
<evidence type="ECO:0000256" key="2">
    <source>
        <dbReference type="ARBA" id="ARBA00022475"/>
    </source>
</evidence>
<dbReference type="Gene3D" id="1.20.1070.10">
    <property type="entry name" value="Rhodopsin 7-helix transmembrane proteins"/>
    <property type="match status" value="1"/>
</dbReference>
<feature type="transmembrane region" description="Helical" evidence="10">
    <location>
        <begin position="17"/>
        <end position="36"/>
    </location>
</feature>